<sequence>MAAAQVASMENDDDNLYPIAVLIDELRNEDVQLRLNSIRKLSVIALALGAERTRIELIPFLTDTIYDEDEVLLALADQLGNFTALVGGPNYVHFLLPPLENLANIEETVVRDKAVESLRRVAEKHSSQSLEEHFIPMLLRLASGEWFTSRTSACGLFSVAYPRASPQCKTELRVAFKNLCNDDTPMVRRAAVAKLSEFAKVLELDLLKDEFLPVFLTMVNDEQDTVRLLVVESGITIAELFKKEVKLEELKGALLSLVSDKSWRVRFMAAEKYTELLEAIPPESVNEFMQSYIALLKDPEAEVRGAAASKLESVCGKLPEDGREAILMSQILPVVKDLVGDSNHHVKTSLASVIMGLAPLFNTQNTTENLLPIYLQLLRDETAEVRLNIISSLDKISNMIGLGELTNSLLPAINELAEDSKWRVRLAIVEYMPLLADQLGNTFFEEKLLPLCLQWFVDHVFAIREATCVILKKLGEKFGSEWLIAKILPKIIELSKEQNYLHRMTCLFCFNSIASTLDSPQVMTHIYPILRQMSEDSVPNVKFNVAKTCVFVGKAVTKANLETDIIPILVKLTTDEDFDVRYFAEESRDALKLSA</sequence>
<evidence type="ECO:0000313" key="1">
    <source>
        <dbReference type="Proteomes" id="UP000095286"/>
    </source>
</evidence>
<protein>
    <submittedName>
        <fullName evidence="2">TOG domain-containing protein</fullName>
    </submittedName>
</protein>
<dbReference type="Proteomes" id="UP000095286">
    <property type="component" value="Unplaced"/>
</dbReference>
<dbReference type="WBParaSite" id="RSKR_0000145300.1">
    <property type="protein sequence ID" value="RSKR_0000145300.1"/>
    <property type="gene ID" value="RSKR_0000145300"/>
</dbReference>
<name>A0AC35TKF7_9BILA</name>
<evidence type="ECO:0000313" key="2">
    <source>
        <dbReference type="WBParaSite" id="RSKR_0000145300.1"/>
    </source>
</evidence>
<accession>A0AC35TKF7</accession>
<organism evidence="1 2">
    <name type="scientific">Rhabditophanes sp. KR3021</name>
    <dbReference type="NCBI Taxonomy" id="114890"/>
    <lineage>
        <taxon>Eukaryota</taxon>
        <taxon>Metazoa</taxon>
        <taxon>Ecdysozoa</taxon>
        <taxon>Nematoda</taxon>
        <taxon>Chromadorea</taxon>
        <taxon>Rhabditida</taxon>
        <taxon>Tylenchina</taxon>
        <taxon>Panagrolaimomorpha</taxon>
        <taxon>Strongyloidoidea</taxon>
        <taxon>Alloionematidae</taxon>
        <taxon>Rhabditophanes</taxon>
    </lineage>
</organism>
<reference evidence="2" key="1">
    <citation type="submission" date="2016-11" db="UniProtKB">
        <authorList>
            <consortium name="WormBaseParasite"/>
        </authorList>
    </citation>
    <scope>IDENTIFICATION</scope>
    <source>
        <strain evidence="2">KR3021</strain>
    </source>
</reference>
<proteinExistence type="predicted"/>